<dbReference type="InterPro" id="IPR003593">
    <property type="entry name" value="AAA+_ATPase"/>
</dbReference>
<organism evidence="6 7">
    <name type="scientific">Candidatus Dormiibacter inghamiae</name>
    <dbReference type="NCBI Taxonomy" id="3127013"/>
    <lineage>
        <taxon>Bacteria</taxon>
        <taxon>Bacillati</taxon>
        <taxon>Candidatus Dormiibacterota</taxon>
        <taxon>Candidatus Dormibacteria</taxon>
        <taxon>Candidatus Dormibacterales</taxon>
        <taxon>Candidatus Dormibacteraceae</taxon>
        <taxon>Candidatus Dormiibacter</taxon>
    </lineage>
</organism>
<accession>A0A934KGK9</accession>
<comment type="similarity">
    <text evidence="1">Belongs to the ABC transporter superfamily.</text>
</comment>
<dbReference type="Gene3D" id="3.40.50.300">
    <property type="entry name" value="P-loop containing nucleotide triphosphate hydrolases"/>
    <property type="match status" value="2"/>
</dbReference>
<dbReference type="PANTHER" id="PTHR43553">
    <property type="entry name" value="HEAVY METAL TRANSPORTER"/>
    <property type="match status" value="1"/>
</dbReference>
<dbReference type="RefSeq" id="WP_338181790.1">
    <property type="nucleotide sequence ID" value="NZ_JAEKNQ010000057.1"/>
</dbReference>
<reference evidence="6 7" key="1">
    <citation type="submission" date="2020-10" db="EMBL/GenBank/DDBJ databases">
        <title>Ca. Dormibacterota MAGs.</title>
        <authorList>
            <person name="Montgomery K."/>
        </authorList>
    </citation>
    <scope>NUCLEOTIDE SEQUENCE [LARGE SCALE GENOMIC DNA]</scope>
    <source>
        <strain evidence="6">SC8811_S16_3</strain>
    </source>
</reference>
<dbReference type="SUPFAM" id="SSF52540">
    <property type="entry name" value="P-loop containing nucleoside triphosphate hydrolases"/>
    <property type="match status" value="2"/>
</dbReference>
<dbReference type="PANTHER" id="PTHR43553:SF24">
    <property type="entry name" value="ENERGY-COUPLING FACTOR TRANSPORTER ATP-BINDING PROTEIN ECFA1"/>
    <property type="match status" value="1"/>
</dbReference>
<dbReference type="InterPro" id="IPR003439">
    <property type="entry name" value="ABC_transporter-like_ATP-bd"/>
</dbReference>
<gene>
    <name evidence="6" type="ORF">JF888_14275</name>
</gene>
<dbReference type="GO" id="GO:0005524">
    <property type="term" value="F:ATP binding"/>
    <property type="evidence" value="ECO:0007669"/>
    <property type="project" value="UniProtKB-KW"/>
</dbReference>
<dbReference type="InterPro" id="IPR027417">
    <property type="entry name" value="P-loop_NTPase"/>
</dbReference>
<dbReference type="GO" id="GO:0043190">
    <property type="term" value="C:ATP-binding cassette (ABC) transporter complex"/>
    <property type="evidence" value="ECO:0007669"/>
    <property type="project" value="TreeGrafter"/>
</dbReference>
<evidence type="ECO:0000259" key="5">
    <source>
        <dbReference type="PROSITE" id="PS50893"/>
    </source>
</evidence>
<dbReference type="CDD" id="cd03225">
    <property type="entry name" value="ABC_cobalt_CbiO_domain1"/>
    <property type="match status" value="1"/>
</dbReference>
<proteinExistence type="inferred from homology"/>
<evidence type="ECO:0000256" key="3">
    <source>
        <dbReference type="ARBA" id="ARBA00022741"/>
    </source>
</evidence>
<dbReference type="InterPro" id="IPR050095">
    <property type="entry name" value="ECF_ABC_transporter_ATP-bd"/>
</dbReference>
<evidence type="ECO:0000256" key="2">
    <source>
        <dbReference type="ARBA" id="ARBA00022448"/>
    </source>
</evidence>
<dbReference type="SMART" id="SM00382">
    <property type="entry name" value="AAA"/>
    <property type="match status" value="2"/>
</dbReference>
<dbReference type="PROSITE" id="PS50893">
    <property type="entry name" value="ABC_TRANSPORTER_2"/>
    <property type="match status" value="2"/>
</dbReference>
<evidence type="ECO:0000256" key="4">
    <source>
        <dbReference type="ARBA" id="ARBA00022840"/>
    </source>
</evidence>
<dbReference type="EMBL" id="JAEKNQ010000057">
    <property type="protein sequence ID" value="MBJ7604330.1"/>
    <property type="molecule type" value="Genomic_DNA"/>
</dbReference>
<sequence length="464" mass="48019">MARATLRGLSYQYPAAAELALRAVDLELDAGLTALVGPSGGGKSTLLRLLNGLVPHFHGGRISGQVTVGGLDVLRTPTRRLAREVGFVFQDPELQAVRSWVEREVAFGLENVAVAGPALRQGVAEALARVGALHLAGRRLATLSGGERQRVALASALALRPQLLALDEPTSQLDQAGTELVGAACKALAEEGLAVAVAEHRLEWLRPLEQRTLLVEGGRVEDLQQPALDRFTGLGPAASRTPGRQGKEAWAVRGATVGPAGLPLLQDLDLAGATGEVVALTGPNGGGKTTLLRLLAGTLPPLSGAVSRAPGRVAFLPQNPAALLYRASVREELRATLDRAGSAEPPGQVLGELGLLGEAERDPRDLSSGQRQRAAIAAVLVGSPRLALLDEPTRGMDRLARVGLGRLVGRLAAAGSAVIIATHDSRLVAELCDRVLVVQAGSVREQPALGAGRSAAPGPADVLA</sequence>
<dbReference type="InterPro" id="IPR015856">
    <property type="entry name" value="ABC_transpr_CbiO/EcfA_su"/>
</dbReference>
<dbReference type="GO" id="GO:0042626">
    <property type="term" value="F:ATPase-coupled transmembrane transporter activity"/>
    <property type="evidence" value="ECO:0007669"/>
    <property type="project" value="TreeGrafter"/>
</dbReference>
<evidence type="ECO:0000313" key="7">
    <source>
        <dbReference type="Proteomes" id="UP000620075"/>
    </source>
</evidence>
<evidence type="ECO:0000256" key="1">
    <source>
        <dbReference type="ARBA" id="ARBA00005417"/>
    </source>
</evidence>
<dbReference type="Pfam" id="PF00005">
    <property type="entry name" value="ABC_tran"/>
    <property type="match status" value="2"/>
</dbReference>
<dbReference type="AlphaFoldDB" id="A0A934KGK9"/>
<name>A0A934KGK9_9BACT</name>
<comment type="caution">
    <text evidence="6">The sequence shown here is derived from an EMBL/GenBank/DDBJ whole genome shotgun (WGS) entry which is preliminary data.</text>
</comment>
<keyword evidence="2" id="KW-0813">Transport</keyword>
<dbReference type="PROSITE" id="PS00211">
    <property type="entry name" value="ABC_TRANSPORTER_1"/>
    <property type="match status" value="2"/>
</dbReference>
<dbReference type="Proteomes" id="UP000620075">
    <property type="component" value="Unassembled WGS sequence"/>
</dbReference>
<dbReference type="InterPro" id="IPR017871">
    <property type="entry name" value="ABC_transporter-like_CS"/>
</dbReference>
<keyword evidence="3" id="KW-0547">Nucleotide-binding</keyword>
<protein>
    <submittedName>
        <fullName evidence="6">ATP-binding cassette domain-containing protein</fullName>
    </submittedName>
</protein>
<keyword evidence="4 6" id="KW-0067">ATP-binding</keyword>
<dbReference type="GO" id="GO:0016887">
    <property type="term" value="F:ATP hydrolysis activity"/>
    <property type="evidence" value="ECO:0007669"/>
    <property type="project" value="InterPro"/>
</dbReference>
<feature type="domain" description="ABC transporter" evidence="5">
    <location>
        <begin position="6"/>
        <end position="242"/>
    </location>
</feature>
<evidence type="ECO:0000313" key="6">
    <source>
        <dbReference type="EMBL" id="MBJ7604330.1"/>
    </source>
</evidence>
<feature type="domain" description="ABC transporter" evidence="5">
    <location>
        <begin position="244"/>
        <end position="464"/>
    </location>
</feature>